<dbReference type="Proteomes" id="UP001235343">
    <property type="component" value="Unassembled WGS sequence"/>
</dbReference>
<evidence type="ECO:0000313" key="1">
    <source>
        <dbReference type="EMBL" id="MDL4842797.1"/>
    </source>
</evidence>
<dbReference type="Pfam" id="PF10711">
    <property type="entry name" value="DUF2513"/>
    <property type="match status" value="1"/>
</dbReference>
<dbReference type="InterPro" id="IPR019650">
    <property type="entry name" value="DUF2513"/>
</dbReference>
<gene>
    <name evidence="1" type="ORF">QQS35_20390</name>
</gene>
<protein>
    <submittedName>
        <fullName evidence="1">DUF2513 domain-containing protein</fullName>
    </submittedName>
</protein>
<reference evidence="1 2" key="1">
    <citation type="submission" date="2023-06" db="EMBL/GenBank/DDBJ databases">
        <title>Aquibacillus rhizosphaerae LR5S19.</title>
        <authorList>
            <person name="Sun J.-Q."/>
        </authorList>
    </citation>
    <scope>NUCLEOTIDE SEQUENCE [LARGE SCALE GENOMIC DNA]</scope>
    <source>
        <strain evidence="1 2">LR5S19</strain>
    </source>
</reference>
<name>A0ABT7LBY8_9BACI</name>
<comment type="caution">
    <text evidence="1">The sequence shown here is derived from an EMBL/GenBank/DDBJ whole genome shotgun (WGS) entry which is preliminary data.</text>
</comment>
<organism evidence="1 2">
    <name type="scientific">Aquibacillus rhizosphaerae</name>
    <dbReference type="NCBI Taxonomy" id="3051431"/>
    <lineage>
        <taxon>Bacteria</taxon>
        <taxon>Bacillati</taxon>
        <taxon>Bacillota</taxon>
        <taxon>Bacilli</taxon>
        <taxon>Bacillales</taxon>
        <taxon>Bacillaceae</taxon>
        <taxon>Aquibacillus</taxon>
    </lineage>
</organism>
<sequence length="116" mass="13370">MELNPDVLRETLFTIEEQPYGTEKKIEQFVKANRLKTFDPYAVAYCCEKLLEEGFINGTFRVTKSGKILIIEDLTYPGHELLEIVRNDTIWNKIKKKSSKVVPLTLPALLKLALEQ</sequence>
<evidence type="ECO:0000313" key="2">
    <source>
        <dbReference type="Proteomes" id="UP001235343"/>
    </source>
</evidence>
<proteinExistence type="predicted"/>
<keyword evidence="2" id="KW-1185">Reference proteome</keyword>
<dbReference type="RefSeq" id="WP_285934090.1">
    <property type="nucleotide sequence ID" value="NZ_JASTZU010000063.1"/>
</dbReference>
<accession>A0ABT7LBY8</accession>
<dbReference type="EMBL" id="JASTZU010000063">
    <property type="protein sequence ID" value="MDL4842797.1"/>
    <property type="molecule type" value="Genomic_DNA"/>
</dbReference>